<evidence type="ECO:0000256" key="4">
    <source>
        <dbReference type="ARBA" id="ARBA00022833"/>
    </source>
</evidence>
<dbReference type="PANTHER" id="PTHR15162">
    <property type="entry name" value="ASPARTOACYLASE"/>
    <property type="match status" value="1"/>
</dbReference>
<dbReference type="InterPro" id="IPR007036">
    <property type="entry name" value="Aste_AspA_hybrid_dom"/>
</dbReference>
<feature type="active site" evidence="5">
    <location>
        <position position="214"/>
    </location>
</feature>
<evidence type="ECO:0000256" key="3">
    <source>
        <dbReference type="ARBA" id="ARBA00022801"/>
    </source>
</evidence>
<dbReference type="EMBL" id="QLTR01000006">
    <property type="protein sequence ID" value="RAS66343.1"/>
    <property type="molecule type" value="Genomic_DNA"/>
</dbReference>
<dbReference type="Gene3D" id="3.40.630.10">
    <property type="entry name" value="Zn peptidases"/>
    <property type="match status" value="1"/>
</dbReference>
<keyword evidence="1 5" id="KW-0056">Arginine metabolism</keyword>
<proteinExistence type="inferred from homology"/>
<accession>A0A329EBW2</accession>
<evidence type="ECO:0000313" key="9">
    <source>
        <dbReference type="EMBL" id="RAS66343.1"/>
    </source>
</evidence>
<evidence type="ECO:0000259" key="8">
    <source>
        <dbReference type="Pfam" id="PF24827"/>
    </source>
</evidence>
<dbReference type="GO" id="GO:0009017">
    <property type="term" value="F:succinylglutamate desuccinylase activity"/>
    <property type="evidence" value="ECO:0007669"/>
    <property type="project" value="UniProtKB-UniRule"/>
</dbReference>
<comment type="catalytic activity">
    <reaction evidence="5">
        <text>N-succinyl-L-glutamate + H2O = L-glutamate + succinate</text>
        <dbReference type="Rhea" id="RHEA:15169"/>
        <dbReference type="ChEBI" id="CHEBI:15377"/>
        <dbReference type="ChEBI" id="CHEBI:29985"/>
        <dbReference type="ChEBI" id="CHEBI:30031"/>
        <dbReference type="ChEBI" id="CHEBI:58763"/>
        <dbReference type="EC" id="3.5.1.96"/>
    </reaction>
</comment>
<dbReference type="PANTHER" id="PTHR15162:SF7">
    <property type="entry name" value="SUCCINYLGLUTAMATE DESUCCINYLASE"/>
    <property type="match status" value="1"/>
</dbReference>
<feature type="domain" description="Succinylglutamate desuccinylase/Aspartoacylase catalytic" evidence="8">
    <location>
        <begin position="47"/>
        <end position="233"/>
    </location>
</feature>
<feature type="binding site" evidence="5">
    <location>
        <position position="150"/>
    </location>
    <ligand>
        <name>Zn(2+)</name>
        <dbReference type="ChEBI" id="CHEBI:29105"/>
    </ligand>
</feature>
<comment type="similarity">
    <text evidence="5">Belongs to the AspA/AstE family. Succinylglutamate desuccinylase subfamily.</text>
</comment>
<evidence type="ECO:0000313" key="10">
    <source>
        <dbReference type="Proteomes" id="UP000248729"/>
    </source>
</evidence>
<feature type="binding site" evidence="5">
    <location>
        <position position="56"/>
    </location>
    <ligand>
        <name>Zn(2+)</name>
        <dbReference type="ChEBI" id="CHEBI:29105"/>
    </ligand>
</feature>
<dbReference type="GO" id="GO:0016788">
    <property type="term" value="F:hydrolase activity, acting on ester bonds"/>
    <property type="evidence" value="ECO:0007669"/>
    <property type="project" value="UniProtKB-UniRule"/>
</dbReference>
<dbReference type="EC" id="3.5.1.96" evidence="5 6"/>
<keyword evidence="2 5" id="KW-0479">Metal-binding</keyword>
<dbReference type="CDD" id="cd03855">
    <property type="entry name" value="M14_ASTE"/>
    <property type="match status" value="1"/>
</dbReference>
<dbReference type="InterPro" id="IPR055438">
    <property type="entry name" value="AstE_AspA_cat"/>
</dbReference>
<evidence type="ECO:0000256" key="6">
    <source>
        <dbReference type="NCBIfam" id="TIGR03242"/>
    </source>
</evidence>
<dbReference type="InterPro" id="IPR016681">
    <property type="entry name" value="SuccinylGlu_desuccinylase"/>
</dbReference>
<dbReference type="Pfam" id="PF04952">
    <property type="entry name" value="AstE_AspA_hybrid"/>
    <property type="match status" value="1"/>
</dbReference>
<dbReference type="Pfam" id="PF24827">
    <property type="entry name" value="AstE_AspA_cat"/>
    <property type="match status" value="1"/>
</dbReference>
<keyword evidence="3 5" id="KW-0378">Hydrolase</keyword>
<feature type="binding site" evidence="5">
    <location>
        <position position="59"/>
    </location>
    <ligand>
        <name>Zn(2+)</name>
        <dbReference type="ChEBI" id="CHEBI:29105"/>
    </ligand>
</feature>
<comment type="pathway">
    <text evidence="5">Amino-acid degradation; L-arginine degradation via AST pathway; L-glutamate and succinate from L-arginine: step 5/5.</text>
</comment>
<feature type="domain" description="AstE/AspA barrel-sandwich hybrid" evidence="7">
    <location>
        <begin position="252"/>
        <end position="325"/>
    </location>
</feature>
<reference evidence="9 10" key="1">
    <citation type="submission" date="2018-06" db="EMBL/GenBank/DDBJ databases">
        <title>Freshwater and sediment microbial communities from various areas in North America, analyzing microbe dynamics in response to fracking.</title>
        <authorList>
            <person name="Lamendella R."/>
        </authorList>
    </citation>
    <scope>NUCLEOTIDE SEQUENCE [LARGE SCALE GENOMIC DNA]</scope>
    <source>
        <strain evidence="9 10">99A</strain>
    </source>
</reference>
<protein>
    <recommendedName>
        <fullName evidence="5 6">Succinylglutamate desuccinylase</fullName>
        <ecNumber evidence="5 6">3.5.1.96</ecNumber>
    </recommendedName>
</protein>
<keyword evidence="4 5" id="KW-0862">Zinc</keyword>
<dbReference type="InterPro" id="IPR050178">
    <property type="entry name" value="AspA/AstE_fam"/>
</dbReference>
<sequence>MDFLKQTLSGEAFSPASDETATLRWSCPAQGIIAFEPLEFSDSPQSQSVVISAGIHGNETAPIEIVSELVQDFLAERRSLNVRLLVILGNLEAMRTGDRYLEVDMNRLFSSKHANYEACEETRRAQVIEQQVFSFFEQQPNTQRVHFDLHTARKPSFHVRFGLLPYVESGKYQPEMIEWLRNVGLEALVINHAPAATFSYFSSQTCGAQSCTLELGKALPFGENDLSQFVGIKEGLIALTTGTPCPDNSAAEMPVYKVSQELTKLTEAFELNFAESVQNFTSFEKGSLLATDGDKQYRVEQDQEWLIFPNSGVRPGLRAGLMLTQTTLNDWIA</sequence>
<comment type="caution">
    <text evidence="9">The sequence shown here is derived from an EMBL/GenBank/DDBJ whole genome shotgun (WGS) entry which is preliminary data.</text>
</comment>
<dbReference type="RefSeq" id="WP_112403458.1">
    <property type="nucleotide sequence ID" value="NZ_QLTR01000006.1"/>
</dbReference>
<gene>
    <name evidence="5" type="primary">astE</name>
    <name evidence="9" type="ORF">DET48_106123</name>
</gene>
<dbReference type="GO" id="GO:0019545">
    <property type="term" value="P:L-arginine catabolic process to succinate"/>
    <property type="evidence" value="ECO:0007669"/>
    <property type="project" value="UniProtKB-UniRule"/>
</dbReference>
<dbReference type="GO" id="GO:0008270">
    <property type="term" value="F:zinc ion binding"/>
    <property type="evidence" value="ECO:0007669"/>
    <property type="project" value="UniProtKB-UniRule"/>
</dbReference>
<dbReference type="NCBIfam" id="TIGR03242">
    <property type="entry name" value="arg_catab_astE"/>
    <property type="match status" value="1"/>
</dbReference>
<evidence type="ECO:0000259" key="7">
    <source>
        <dbReference type="Pfam" id="PF04952"/>
    </source>
</evidence>
<dbReference type="NCBIfam" id="NF003706">
    <property type="entry name" value="PRK05324.1"/>
    <property type="match status" value="1"/>
</dbReference>
<evidence type="ECO:0000256" key="2">
    <source>
        <dbReference type="ARBA" id="ARBA00022723"/>
    </source>
</evidence>
<comment type="cofactor">
    <cofactor evidence="5">
        <name>Zn(2+)</name>
        <dbReference type="ChEBI" id="CHEBI:29105"/>
    </cofactor>
    <text evidence="5">Binds 1 zinc ion per subunit.</text>
</comment>
<dbReference type="SUPFAM" id="SSF53187">
    <property type="entry name" value="Zn-dependent exopeptidases"/>
    <property type="match status" value="1"/>
</dbReference>
<dbReference type="HAMAP" id="MF_00767">
    <property type="entry name" value="Arg_catab_AstE"/>
    <property type="match status" value="1"/>
</dbReference>
<name>A0A329EBW2_VIBDI</name>
<comment type="function">
    <text evidence="5">Transforms N(2)-succinylglutamate into succinate and glutamate.</text>
</comment>
<evidence type="ECO:0000256" key="1">
    <source>
        <dbReference type="ARBA" id="ARBA00022503"/>
    </source>
</evidence>
<evidence type="ECO:0000256" key="5">
    <source>
        <dbReference type="HAMAP-Rule" id="MF_00767"/>
    </source>
</evidence>
<organism evidence="9 10">
    <name type="scientific">Vibrio diazotrophicus</name>
    <dbReference type="NCBI Taxonomy" id="685"/>
    <lineage>
        <taxon>Bacteria</taxon>
        <taxon>Pseudomonadati</taxon>
        <taxon>Pseudomonadota</taxon>
        <taxon>Gammaproteobacteria</taxon>
        <taxon>Vibrionales</taxon>
        <taxon>Vibrionaceae</taxon>
        <taxon>Vibrio</taxon>
    </lineage>
</organism>
<dbReference type="UniPathway" id="UPA00185">
    <property type="reaction ID" value="UER00283"/>
</dbReference>
<dbReference type="Proteomes" id="UP000248729">
    <property type="component" value="Unassembled WGS sequence"/>
</dbReference>
<dbReference type="GO" id="GO:0019544">
    <property type="term" value="P:L-arginine catabolic process to L-glutamate"/>
    <property type="evidence" value="ECO:0007669"/>
    <property type="project" value="UniProtKB-UniRule"/>
</dbReference>
<dbReference type="AlphaFoldDB" id="A0A329EBW2"/>